<keyword evidence="2" id="KW-1185">Reference proteome</keyword>
<sequence>MDTTKEYQSVIIPANIGSSSRLLALPAELCNTIYELVVAPADNADLEKVDFRTLEVPPLAQASRQLRAEVLPIVTITALKDKIWEDAWSSRRPGNSGTRKRTDITPLLQCLKPYADLARAPSLHFDLLNVRKYVPCSDPEGIFISCRAGPPARIVADRFYARVEIEAEWRWRFAGWYSGISDVRRATEKVEEVVLRKRTKREEEFGLEDMGEVVRAYLESGEAMDEPMAPQPRQGTKLFRSDTTFHMAAVQQPDDTPFRFLDLPAELRVAIYDFYLEISASNAEMDLLEYRSHLPPSNVTLVCRQIHGECQGLFDAKRSAFLRDNTFLLTVGSARQEGRATILRDVRRLPSALRIRKLAFQHTSAYWLAPIRIEAKLQADGLVRLKLMFRPQSDVDVAVQARIHEHALGSCGAIGGIWREHPQV</sequence>
<dbReference type="Proteomes" id="UP001281147">
    <property type="component" value="Unassembled WGS sequence"/>
</dbReference>
<evidence type="ECO:0000313" key="2">
    <source>
        <dbReference type="Proteomes" id="UP001281147"/>
    </source>
</evidence>
<reference evidence="1" key="1">
    <citation type="submission" date="2023-07" db="EMBL/GenBank/DDBJ databases">
        <title>Black Yeasts Isolated from many extreme environments.</title>
        <authorList>
            <person name="Coleine C."/>
            <person name="Stajich J.E."/>
            <person name="Selbmann L."/>
        </authorList>
    </citation>
    <scope>NUCLEOTIDE SEQUENCE</scope>
    <source>
        <strain evidence="1">CCFEE 5714</strain>
    </source>
</reference>
<protein>
    <submittedName>
        <fullName evidence="1">Uncharacterized protein</fullName>
    </submittedName>
</protein>
<gene>
    <name evidence="1" type="ORF">LTR37_011291</name>
</gene>
<dbReference type="EMBL" id="JAUTXU010000098">
    <property type="protein sequence ID" value="KAK3708770.1"/>
    <property type="molecule type" value="Genomic_DNA"/>
</dbReference>
<comment type="caution">
    <text evidence="1">The sequence shown here is derived from an EMBL/GenBank/DDBJ whole genome shotgun (WGS) entry which is preliminary data.</text>
</comment>
<proteinExistence type="predicted"/>
<organism evidence="1 2">
    <name type="scientific">Vermiconidia calcicola</name>
    <dbReference type="NCBI Taxonomy" id="1690605"/>
    <lineage>
        <taxon>Eukaryota</taxon>
        <taxon>Fungi</taxon>
        <taxon>Dikarya</taxon>
        <taxon>Ascomycota</taxon>
        <taxon>Pezizomycotina</taxon>
        <taxon>Dothideomycetes</taxon>
        <taxon>Dothideomycetidae</taxon>
        <taxon>Mycosphaerellales</taxon>
        <taxon>Extremaceae</taxon>
        <taxon>Vermiconidia</taxon>
    </lineage>
</organism>
<name>A0ACC3N2U3_9PEZI</name>
<accession>A0ACC3N2U3</accession>
<evidence type="ECO:0000313" key="1">
    <source>
        <dbReference type="EMBL" id="KAK3708770.1"/>
    </source>
</evidence>